<dbReference type="Proteomes" id="UP000078354">
    <property type="component" value="Chromosome"/>
</dbReference>
<reference evidence="1 2" key="1">
    <citation type="journal article" date="2018" name="Syst. Appl. Microbiol.">
        <title>Pseudomonas silesiensis sp. nov. strain A3T isolated from a biological pesticide sewage treatment plant and analysis of the complete genome sequence.</title>
        <authorList>
            <person name="Kaminski M.A."/>
            <person name="Furmanczyk E.M."/>
            <person name="Sobczak A."/>
            <person name="Dziembowski A."/>
            <person name="Lipinski L."/>
        </authorList>
    </citation>
    <scope>NUCLEOTIDE SEQUENCE [LARGE SCALE GENOMIC DNA]</scope>
    <source>
        <strain evidence="1 2">A3</strain>
    </source>
</reference>
<accession>A0A191Z0L2</accession>
<dbReference type="KEGG" id="psil:PMA3_26765"/>
<keyword evidence="2" id="KW-1185">Reference proteome</keyword>
<evidence type="ECO:0000313" key="1">
    <source>
        <dbReference type="EMBL" id="ANJ58564.1"/>
    </source>
</evidence>
<evidence type="ECO:0000313" key="2">
    <source>
        <dbReference type="Proteomes" id="UP000078354"/>
    </source>
</evidence>
<gene>
    <name evidence="1" type="ORF">PMA3_26765</name>
</gene>
<dbReference type="OrthoDB" id="6637030at2"/>
<dbReference type="RefSeq" id="WP_064679994.1">
    <property type="nucleotide sequence ID" value="NZ_CP014870.1"/>
</dbReference>
<protein>
    <submittedName>
        <fullName evidence="1">Uncharacterized protein</fullName>
    </submittedName>
</protein>
<proteinExistence type="predicted"/>
<name>A0A191Z0L2_9PSED</name>
<dbReference type="AlphaFoldDB" id="A0A191Z0L2"/>
<organism evidence="1 2">
    <name type="scientific">Pseudomonas silesiensis</name>
    <dbReference type="NCBI Taxonomy" id="1853130"/>
    <lineage>
        <taxon>Bacteria</taxon>
        <taxon>Pseudomonadati</taxon>
        <taxon>Pseudomonadota</taxon>
        <taxon>Gammaproteobacteria</taxon>
        <taxon>Pseudomonadales</taxon>
        <taxon>Pseudomonadaceae</taxon>
        <taxon>Pseudomonas</taxon>
    </lineage>
</organism>
<dbReference type="EMBL" id="CP014870">
    <property type="protein sequence ID" value="ANJ58564.1"/>
    <property type="molecule type" value="Genomic_DNA"/>
</dbReference>
<sequence length="416" mass="46734">MRSSRDDGTYRTEHAANCPHCGEPHHYVEIKFQGENDPGYWEVDCPRCNQPFVIELNNPLESGSKLCKQIKARHEKSFAGDRSTVAHDVFRHNIDLNLNVWRFNYSATPLYQCAKGSADLERLAKTALGNEISAVVKAYHVAQNYLLKGGPHHDYAVVRVPVECSCGGRHTATFYARLLMGAGTGPTSENDFLLADVSGAKFEETLDGIVSKDDAMDLLEKLIIRWNLLAEQILIVSPFVGTTFMSSEKQLAVWEWLLGILDSEKSIFLTRGATWTAYRKAMEEDGISVNLLEKFGLENRLVAMDARKQDFHAKFFAGISESVCEVMSGSANLVRGPSVENIGFKAMNRPAFEERYLERMKLKTPLPAPKRASKYWVLIDREPEGWRSRPMFDVPYIERPKPNTLPESSSDVGAGH</sequence>